<comment type="subcellular location">
    <subcellularLocation>
        <location evidence="1">Nucleus</location>
    </subcellularLocation>
</comment>
<keyword evidence="5" id="KW-0804">Transcription</keyword>
<keyword evidence="2" id="KW-0678">Repressor</keyword>
<dbReference type="InterPro" id="IPR003652">
    <property type="entry name" value="Ataxin_AXH_dom"/>
</dbReference>
<dbReference type="PROSITE" id="PS51148">
    <property type="entry name" value="AXH"/>
    <property type="match status" value="1"/>
</dbReference>
<dbReference type="GO" id="GO:0003677">
    <property type="term" value="F:DNA binding"/>
    <property type="evidence" value="ECO:0007669"/>
    <property type="project" value="UniProtKB-KW"/>
</dbReference>
<evidence type="ECO:0000256" key="4">
    <source>
        <dbReference type="ARBA" id="ARBA00023125"/>
    </source>
</evidence>
<gene>
    <name evidence="9" type="ORF">MNOR_LOCUS41927</name>
</gene>
<keyword evidence="3" id="KW-0805">Transcription regulation</keyword>
<evidence type="ECO:0000313" key="10">
    <source>
        <dbReference type="Proteomes" id="UP001497623"/>
    </source>
</evidence>
<dbReference type="AlphaFoldDB" id="A0AAV2SV94"/>
<dbReference type="Proteomes" id="UP001497623">
    <property type="component" value="Unassembled WGS sequence"/>
</dbReference>
<dbReference type="InterPro" id="IPR043404">
    <property type="entry name" value="ATAXIN1-like"/>
</dbReference>
<dbReference type="GO" id="GO:0005634">
    <property type="term" value="C:nucleus"/>
    <property type="evidence" value="ECO:0007669"/>
    <property type="project" value="UniProtKB-SubCell"/>
</dbReference>
<evidence type="ECO:0000256" key="3">
    <source>
        <dbReference type="ARBA" id="ARBA00023015"/>
    </source>
</evidence>
<sequence>MEIRLNATGSDATSGAPAATPEIPPRPTSPYHEHFLRGALVTVGDAVRAVEDLQTSDFLSAAEGNDDLMLDPSTVTAITVQSQSQGHAVISFTFPSRKAQARLLSLI</sequence>
<evidence type="ECO:0000256" key="5">
    <source>
        <dbReference type="ARBA" id="ARBA00023163"/>
    </source>
</evidence>
<evidence type="ECO:0000256" key="1">
    <source>
        <dbReference type="ARBA" id="ARBA00004123"/>
    </source>
</evidence>
<dbReference type="InterPro" id="IPR036096">
    <property type="entry name" value="Ataxin_AXH_dom_sf"/>
</dbReference>
<dbReference type="GO" id="GO:0003723">
    <property type="term" value="F:RNA binding"/>
    <property type="evidence" value="ECO:0007669"/>
    <property type="project" value="InterPro"/>
</dbReference>
<feature type="non-terminal residue" evidence="9">
    <location>
        <position position="107"/>
    </location>
</feature>
<comment type="caution">
    <text evidence="9">The sequence shown here is derived from an EMBL/GenBank/DDBJ whole genome shotgun (WGS) entry which is preliminary data.</text>
</comment>
<keyword evidence="4" id="KW-0238">DNA-binding</keyword>
<organism evidence="9 10">
    <name type="scientific">Meganyctiphanes norvegica</name>
    <name type="common">Northern krill</name>
    <name type="synonym">Thysanopoda norvegica</name>
    <dbReference type="NCBI Taxonomy" id="48144"/>
    <lineage>
        <taxon>Eukaryota</taxon>
        <taxon>Metazoa</taxon>
        <taxon>Ecdysozoa</taxon>
        <taxon>Arthropoda</taxon>
        <taxon>Crustacea</taxon>
        <taxon>Multicrustacea</taxon>
        <taxon>Malacostraca</taxon>
        <taxon>Eumalacostraca</taxon>
        <taxon>Eucarida</taxon>
        <taxon>Euphausiacea</taxon>
        <taxon>Euphausiidae</taxon>
        <taxon>Meganyctiphanes</taxon>
    </lineage>
</organism>
<protein>
    <recommendedName>
        <fullName evidence="8">AXH domain-containing protein</fullName>
    </recommendedName>
</protein>
<keyword evidence="6" id="KW-0539">Nucleus</keyword>
<dbReference type="GO" id="GO:0006355">
    <property type="term" value="P:regulation of DNA-templated transcription"/>
    <property type="evidence" value="ECO:0007669"/>
    <property type="project" value="InterPro"/>
</dbReference>
<feature type="domain" description="AXH" evidence="8">
    <location>
        <begin position="23"/>
        <end position="107"/>
    </location>
</feature>
<evidence type="ECO:0000256" key="2">
    <source>
        <dbReference type="ARBA" id="ARBA00022491"/>
    </source>
</evidence>
<dbReference type="PANTHER" id="PTHR13392">
    <property type="entry name" value="ATAXIN 1"/>
    <property type="match status" value="1"/>
</dbReference>
<evidence type="ECO:0000313" key="9">
    <source>
        <dbReference type="EMBL" id="CAL4253786.1"/>
    </source>
</evidence>
<reference evidence="9 10" key="1">
    <citation type="submission" date="2024-05" db="EMBL/GenBank/DDBJ databases">
        <authorList>
            <person name="Wallberg A."/>
        </authorList>
    </citation>
    <scope>NUCLEOTIDE SEQUENCE [LARGE SCALE GENOMIC DNA]</scope>
</reference>
<evidence type="ECO:0000256" key="6">
    <source>
        <dbReference type="ARBA" id="ARBA00023242"/>
    </source>
</evidence>
<evidence type="ECO:0000256" key="7">
    <source>
        <dbReference type="SAM" id="MobiDB-lite"/>
    </source>
</evidence>
<evidence type="ECO:0000259" key="8">
    <source>
        <dbReference type="PROSITE" id="PS51148"/>
    </source>
</evidence>
<dbReference type="PANTHER" id="PTHR13392:SF13">
    <property type="entry name" value="AXH DOMAIN-CONTAINING PROTEIN"/>
    <property type="match status" value="1"/>
</dbReference>
<feature type="region of interest" description="Disordered" evidence="7">
    <location>
        <begin position="1"/>
        <end position="31"/>
    </location>
</feature>
<accession>A0AAV2SV94</accession>
<name>A0AAV2SV94_MEGNR</name>
<proteinExistence type="predicted"/>
<dbReference type="SUPFAM" id="SSF102031">
    <property type="entry name" value="AXH domain"/>
    <property type="match status" value="1"/>
</dbReference>
<dbReference type="EMBL" id="CAXKWB010179917">
    <property type="protein sequence ID" value="CAL4253786.1"/>
    <property type="molecule type" value="Genomic_DNA"/>
</dbReference>
<keyword evidence="10" id="KW-1185">Reference proteome</keyword>